<evidence type="ECO:0000313" key="1">
    <source>
        <dbReference type="EMBL" id="KAI7738015.1"/>
    </source>
</evidence>
<dbReference type="AlphaFoldDB" id="A0AAD5CAU1"/>
<evidence type="ECO:0000313" key="2">
    <source>
        <dbReference type="Proteomes" id="UP001206925"/>
    </source>
</evidence>
<protein>
    <submittedName>
        <fullName evidence="1">Uncharacterized protein</fullName>
    </submittedName>
</protein>
<proteinExistence type="predicted"/>
<sequence>MVEDGNNMVTLLFIELGIKDDPTWRSTGKRVFDSENLAYLMSINLVQAPGKYHQALLSIYNHLNPRLEDQSNLLGDCRLSRKMLLHTLSSRSLNRL</sequence>
<dbReference type="EMBL" id="JAMZMK010008895">
    <property type="protein sequence ID" value="KAI7738015.1"/>
    <property type="molecule type" value="Genomic_DNA"/>
</dbReference>
<gene>
    <name evidence="1" type="ORF">M8C21_031913</name>
</gene>
<comment type="caution">
    <text evidence="1">The sequence shown here is derived from an EMBL/GenBank/DDBJ whole genome shotgun (WGS) entry which is preliminary data.</text>
</comment>
<feature type="non-terminal residue" evidence="1">
    <location>
        <position position="96"/>
    </location>
</feature>
<reference evidence="1" key="1">
    <citation type="submission" date="2022-06" db="EMBL/GenBank/DDBJ databases">
        <title>Uncovering the hologenomic basis of an extraordinary plant invasion.</title>
        <authorList>
            <person name="Bieker V.C."/>
            <person name="Martin M.D."/>
            <person name="Gilbert T."/>
            <person name="Hodgins K."/>
            <person name="Battlay P."/>
            <person name="Petersen B."/>
            <person name="Wilson J."/>
        </authorList>
    </citation>
    <scope>NUCLEOTIDE SEQUENCE</scope>
    <source>
        <strain evidence="1">AA19_3_7</strain>
        <tissue evidence="1">Leaf</tissue>
    </source>
</reference>
<accession>A0AAD5CAU1</accession>
<keyword evidence="2" id="KW-1185">Reference proteome</keyword>
<dbReference type="Proteomes" id="UP001206925">
    <property type="component" value="Unassembled WGS sequence"/>
</dbReference>
<name>A0AAD5CAU1_AMBAR</name>
<organism evidence="1 2">
    <name type="scientific">Ambrosia artemisiifolia</name>
    <name type="common">Common ragweed</name>
    <dbReference type="NCBI Taxonomy" id="4212"/>
    <lineage>
        <taxon>Eukaryota</taxon>
        <taxon>Viridiplantae</taxon>
        <taxon>Streptophyta</taxon>
        <taxon>Embryophyta</taxon>
        <taxon>Tracheophyta</taxon>
        <taxon>Spermatophyta</taxon>
        <taxon>Magnoliopsida</taxon>
        <taxon>eudicotyledons</taxon>
        <taxon>Gunneridae</taxon>
        <taxon>Pentapetalae</taxon>
        <taxon>asterids</taxon>
        <taxon>campanulids</taxon>
        <taxon>Asterales</taxon>
        <taxon>Asteraceae</taxon>
        <taxon>Asteroideae</taxon>
        <taxon>Heliantheae alliance</taxon>
        <taxon>Heliantheae</taxon>
        <taxon>Ambrosia</taxon>
    </lineage>
</organism>